<dbReference type="Proteomes" id="UP000664169">
    <property type="component" value="Unassembled WGS sequence"/>
</dbReference>
<feature type="compositionally biased region" description="Basic residues" evidence="10">
    <location>
        <begin position="466"/>
        <end position="475"/>
    </location>
</feature>
<feature type="compositionally biased region" description="Polar residues" evidence="10">
    <location>
        <begin position="502"/>
        <end position="516"/>
    </location>
</feature>
<dbReference type="PRINTS" id="PR01270">
    <property type="entry name" value="HDASUPER"/>
</dbReference>
<feature type="compositionally biased region" description="Acidic residues" evidence="10">
    <location>
        <begin position="420"/>
        <end position="434"/>
    </location>
</feature>
<name>A0A8H3FPJ6_9LECA</name>
<feature type="domain" description="Histone deacetylase" evidence="11">
    <location>
        <begin position="39"/>
        <end position="342"/>
    </location>
</feature>
<evidence type="ECO:0000256" key="4">
    <source>
        <dbReference type="ARBA" id="ARBA00022801"/>
    </source>
</evidence>
<evidence type="ECO:0000256" key="10">
    <source>
        <dbReference type="SAM" id="MobiDB-lite"/>
    </source>
</evidence>
<dbReference type="SUPFAM" id="SSF52768">
    <property type="entry name" value="Arginase/deacetylase"/>
    <property type="match status" value="1"/>
</dbReference>
<comment type="similarity">
    <text evidence="9">Belongs to the histone deacetylase family. HD Type 1 subfamily.</text>
</comment>
<evidence type="ECO:0000256" key="7">
    <source>
        <dbReference type="ARBA" id="ARBA00023163"/>
    </source>
</evidence>
<dbReference type="PRINTS" id="PR01271">
    <property type="entry name" value="HISDACETLASE"/>
</dbReference>
<feature type="region of interest" description="Disordered" evidence="10">
    <location>
        <begin position="401"/>
        <end position="556"/>
    </location>
</feature>
<dbReference type="AlphaFoldDB" id="A0A8H3FPJ6"/>
<dbReference type="InterPro" id="IPR037138">
    <property type="entry name" value="His_deacetylse_dom_sf"/>
</dbReference>
<evidence type="ECO:0000256" key="9">
    <source>
        <dbReference type="ARBA" id="ARBA00061569"/>
    </source>
</evidence>
<keyword evidence="3" id="KW-0678">Repressor</keyword>
<protein>
    <recommendedName>
        <fullName evidence="2">histone deacetylase</fullName>
        <ecNumber evidence="2">3.5.1.98</ecNumber>
    </recommendedName>
</protein>
<dbReference type="GO" id="GO:0031507">
    <property type="term" value="P:heterochromatin formation"/>
    <property type="evidence" value="ECO:0007669"/>
    <property type="project" value="TreeGrafter"/>
</dbReference>
<sequence>MANRFAPVDPPSANASSNKRTVAYFYDADVGNYAYPAGHPMKPHRIRLAHSLIMNYELYKHLEIYVWLSANSTAAQLTFVQRAKPASNLEMTQFHTDEYIDFLKKVTPDNIDGYQKEQAKFNVGDDCPVFDGLFEFCGISGGGSMEGAARLNRQKCNIAVNWAGGLHHAKKSEASGFCYVNDIVLGILELLRYNQRVLYIDIDVHHGDGVEEAFYTTDRVMTVSFHKYGEFFPGTGELRDIGIGLGKHYSVNFPLRDGIDDKSYKGIFEPVIKACMDYYQPQAVVLQCGGDSLSGDRLGCFNLSMAGHANCVEFVKSFNLPTLVLGGGGYTMRNVARTWAFETGLLLNKTIGPDLPYNEYYEYYGPDYELDVRPSNMDNANTAEYLEKIKNQVIDNIRRTMHKPSVQMTDIPSDPHGMDDEADAIMNDEDEEMNTDTRHSARQWDLQTEKDGELSESEDEDAKRQNGVKKSRSSRRNIMNYQNPHAVPDDDEVISNVGASVEAQSGANGESKSSVASPTPMSSHPSPPTANAVDGDVDMVDMTPPESPQPVQTVPANADVVEDIAAKEQTAAIEDREAENATAEQSTELAAASEA</sequence>
<evidence type="ECO:0000256" key="2">
    <source>
        <dbReference type="ARBA" id="ARBA00012111"/>
    </source>
</evidence>
<keyword evidence="8" id="KW-0539">Nucleus</keyword>
<dbReference type="OrthoDB" id="1918432at2759"/>
<keyword evidence="6" id="KW-0805">Transcription regulation</keyword>
<keyword evidence="7" id="KW-0804">Transcription</keyword>
<gene>
    <name evidence="12" type="primary">RPD3</name>
    <name evidence="12" type="ORF">GOMPHAMPRED_004669</name>
</gene>
<dbReference type="InterPro" id="IPR003084">
    <property type="entry name" value="HDAC_I/II"/>
</dbReference>
<dbReference type="EC" id="3.5.1.98" evidence="2"/>
<evidence type="ECO:0000313" key="12">
    <source>
        <dbReference type="EMBL" id="CAF9928381.1"/>
    </source>
</evidence>
<dbReference type="GO" id="GO:0141221">
    <property type="term" value="F:histone deacetylase activity, hydrolytic mechanism"/>
    <property type="evidence" value="ECO:0007669"/>
    <property type="project" value="UniProtKB-EC"/>
</dbReference>
<dbReference type="InterPro" id="IPR023696">
    <property type="entry name" value="Ureohydrolase_dom_sf"/>
</dbReference>
<evidence type="ECO:0000256" key="8">
    <source>
        <dbReference type="ARBA" id="ARBA00023242"/>
    </source>
</evidence>
<dbReference type="FunFam" id="3.40.800.20:FF:000001">
    <property type="entry name" value="Histone deacetylase"/>
    <property type="match status" value="1"/>
</dbReference>
<evidence type="ECO:0000256" key="3">
    <source>
        <dbReference type="ARBA" id="ARBA00022491"/>
    </source>
</evidence>
<evidence type="ECO:0000256" key="5">
    <source>
        <dbReference type="ARBA" id="ARBA00022853"/>
    </source>
</evidence>
<keyword evidence="13" id="KW-1185">Reference proteome</keyword>
<reference evidence="12" key="1">
    <citation type="submission" date="2021-03" db="EMBL/GenBank/DDBJ databases">
        <authorList>
            <person name="Tagirdzhanova G."/>
        </authorList>
    </citation>
    <scope>NUCLEOTIDE SEQUENCE</scope>
</reference>
<organism evidence="12 13">
    <name type="scientific">Gomphillus americanus</name>
    <dbReference type="NCBI Taxonomy" id="1940652"/>
    <lineage>
        <taxon>Eukaryota</taxon>
        <taxon>Fungi</taxon>
        <taxon>Dikarya</taxon>
        <taxon>Ascomycota</taxon>
        <taxon>Pezizomycotina</taxon>
        <taxon>Lecanoromycetes</taxon>
        <taxon>OSLEUM clade</taxon>
        <taxon>Ostropomycetidae</taxon>
        <taxon>Ostropales</taxon>
        <taxon>Graphidaceae</taxon>
        <taxon>Gomphilloideae</taxon>
        <taxon>Gomphillus</taxon>
    </lineage>
</organism>
<proteinExistence type="inferred from homology"/>
<dbReference type="PANTHER" id="PTHR10625">
    <property type="entry name" value="HISTONE DEACETYLASE HDAC1-RELATED"/>
    <property type="match status" value="1"/>
</dbReference>
<evidence type="ECO:0000256" key="1">
    <source>
        <dbReference type="ARBA" id="ARBA00004123"/>
    </source>
</evidence>
<accession>A0A8H3FPJ6</accession>
<dbReference type="PANTHER" id="PTHR10625:SF10">
    <property type="entry name" value="HISTONE DEACETYLASE HDAC1"/>
    <property type="match status" value="1"/>
</dbReference>
<feature type="region of interest" description="Disordered" evidence="10">
    <location>
        <begin position="574"/>
        <end position="595"/>
    </location>
</feature>
<dbReference type="InterPro" id="IPR000286">
    <property type="entry name" value="HDACs"/>
</dbReference>
<evidence type="ECO:0000313" key="13">
    <source>
        <dbReference type="Proteomes" id="UP000664169"/>
    </source>
</evidence>
<keyword evidence="4" id="KW-0378">Hydrolase</keyword>
<dbReference type="EMBL" id="CAJPDQ010000029">
    <property type="protein sequence ID" value="CAF9928381.1"/>
    <property type="molecule type" value="Genomic_DNA"/>
</dbReference>
<keyword evidence="5" id="KW-0156">Chromatin regulator</keyword>
<comment type="caution">
    <text evidence="12">The sequence shown here is derived from an EMBL/GenBank/DDBJ whole genome shotgun (WGS) entry which is preliminary data.</text>
</comment>
<evidence type="ECO:0000256" key="6">
    <source>
        <dbReference type="ARBA" id="ARBA00023015"/>
    </source>
</evidence>
<dbReference type="GO" id="GO:0070210">
    <property type="term" value="C:Rpd3L-Expanded complex"/>
    <property type="evidence" value="ECO:0007669"/>
    <property type="project" value="TreeGrafter"/>
</dbReference>
<evidence type="ECO:0000259" key="11">
    <source>
        <dbReference type="Pfam" id="PF00850"/>
    </source>
</evidence>
<dbReference type="GO" id="GO:0032221">
    <property type="term" value="C:Rpd3S complex"/>
    <property type="evidence" value="ECO:0007669"/>
    <property type="project" value="UniProtKB-ARBA"/>
</dbReference>
<dbReference type="InterPro" id="IPR023801">
    <property type="entry name" value="His_deacetylse_dom"/>
</dbReference>
<dbReference type="Pfam" id="PF00850">
    <property type="entry name" value="Hist_deacetyl"/>
    <property type="match status" value="1"/>
</dbReference>
<comment type="subcellular location">
    <subcellularLocation>
        <location evidence="1">Nucleus</location>
    </subcellularLocation>
</comment>
<dbReference type="GO" id="GO:0033698">
    <property type="term" value="C:Rpd3L complex"/>
    <property type="evidence" value="ECO:0007669"/>
    <property type="project" value="UniProtKB-ARBA"/>
</dbReference>
<dbReference type="Gene3D" id="3.40.800.20">
    <property type="entry name" value="Histone deacetylase domain"/>
    <property type="match status" value="1"/>
</dbReference>